<dbReference type="InterPro" id="IPR009288">
    <property type="entry name" value="AIG2-like_dom"/>
</dbReference>
<dbReference type="InterPro" id="IPR036568">
    <property type="entry name" value="GGCT-like_sf"/>
</dbReference>
<protein>
    <submittedName>
        <fullName evidence="2">Gamma-glutamylcyclotransferase</fullName>
    </submittedName>
</protein>
<dbReference type="InterPro" id="IPR013024">
    <property type="entry name" value="GGCT-like"/>
</dbReference>
<dbReference type="EMBL" id="CP042436">
    <property type="protein sequence ID" value="QEC64397.1"/>
    <property type="molecule type" value="Genomic_DNA"/>
</dbReference>
<dbReference type="Pfam" id="PF06094">
    <property type="entry name" value="GGACT"/>
    <property type="match status" value="1"/>
</dbReference>
<dbReference type="Gene3D" id="3.10.490.10">
    <property type="entry name" value="Gamma-glutamyl cyclotransferase-like"/>
    <property type="match status" value="1"/>
</dbReference>
<dbReference type="RefSeq" id="WP_147033168.1">
    <property type="nucleotide sequence ID" value="NZ_CP042436.1"/>
</dbReference>
<gene>
    <name evidence="2" type="ORF">FRZ54_18040</name>
</gene>
<keyword evidence="2" id="KW-0808">Transferase</keyword>
<dbReference type="KEGG" id="mgin:FRZ54_18040"/>
<evidence type="ECO:0000259" key="1">
    <source>
        <dbReference type="Pfam" id="PF06094"/>
    </source>
</evidence>
<dbReference type="CDD" id="cd06661">
    <property type="entry name" value="GGCT_like"/>
    <property type="match status" value="1"/>
</dbReference>
<feature type="domain" description="Gamma-glutamylcyclotransferase AIG2-like" evidence="1">
    <location>
        <begin position="5"/>
        <end position="125"/>
    </location>
</feature>
<keyword evidence="3" id="KW-1185">Reference proteome</keyword>
<name>A0A5B8UYW5_9SPHI</name>
<accession>A0A5B8UYW5</accession>
<evidence type="ECO:0000313" key="3">
    <source>
        <dbReference type="Proteomes" id="UP000321479"/>
    </source>
</evidence>
<dbReference type="OrthoDB" id="482277at2"/>
<proteinExistence type="predicted"/>
<dbReference type="GO" id="GO:0016740">
    <property type="term" value="F:transferase activity"/>
    <property type="evidence" value="ECO:0007669"/>
    <property type="project" value="UniProtKB-KW"/>
</dbReference>
<sequence length="127" mass="14299">MNDLLFVYGTLLNDYNKYGVYLRDNSRFYSQATVKGKLYDIGEYPGAVLCDECDLIYGVILQMDDPGATLGLLDIYEGFGASQPQPNEFIRVQAEAQTTSGPVECWIYLYNLPTCGLILIENGRYIK</sequence>
<dbReference type="Proteomes" id="UP000321479">
    <property type="component" value="Chromosome"/>
</dbReference>
<evidence type="ECO:0000313" key="2">
    <source>
        <dbReference type="EMBL" id="QEC64397.1"/>
    </source>
</evidence>
<dbReference type="SUPFAM" id="SSF110857">
    <property type="entry name" value="Gamma-glutamyl cyclotransferase-like"/>
    <property type="match status" value="1"/>
</dbReference>
<reference evidence="2 3" key="1">
    <citation type="journal article" date="2017" name="Curr. Microbiol.">
        <title>Mucilaginibacter ginsenosidivorans sp. nov., Isolated from Soil of Ginseng Field.</title>
        <authorList>
            <person name="Kim M.M."/>
            <person name="Siddiqi M.Z."/>
            <person name="Im W.T."/>
        </authorList>
    </citation>
    <scope>NUCLEOTIDE SEQUENCE [LARGE SCALE GENOMIC DNA]</scope>
    <source>
        <strain evidence="2 3">Gsoil 3017</strain>
    </source>
</reference>
<organism evidence="2 3">
    <name type="scientific">Mucilaginibacter ginsenosidivorans</name>
    <dbReference type="NCBI Taxonomy" id="398053"/>
    <lineage>
        <taxon>Bacteria</taxon>
        <taxon>Pseudomonadati</taxon>
        <taxon>Bacteroidota</taxon>
        <taxon>Sphingobacteriia</taxon>
        <taxon>Sphingobacteriales</taxon>
        <taxon>Sphingobacteriaceae</taxon>
        <taxon>Mucilaginibacter</taxon>
    </lineage>
</organism>
<dbReference type="AlphaFoldDB" id="A0A5B8UYW5"/>